<comment type="caution">
    <text evidence="1">The sequence shown here is derived from an EMBL/GenBank/DDBJ whole genome shotgun (WGS) entry which is preliminary data.</text>
</comment>
<reference evidence="2" key="1">
    <citation type="journal article" date="2019" name="Int. J. Syst. Evol. Microbiol.">
        <title>The Global Catalogue of Microorganisms (GCM) 10K type strain sequencing project: providing services to taxonomists for standard genome sequencing and annotation.</title>
        <authorList>
            <consortium name="The Broad Institute Genomics Platform"/>
            <consortium name="The Broad Institute Genome Sequencing Center for Infectious Disease"/>
            <person name="Wu L."/>
            <person name="Ma J."/>
        </authorList>
    </citation>
    <scope>NUCLEOTIDE SEQUENCE [LARGE SCALE GENOMIC DNA]</scope>
    <source>
        <strain evidence="2">NBRC 103632</strain>
    </source>
</reference>
<dbReference type="Proteomes" id="UP001157440">
    <property type="component" value="Unassembled WGS sequence"/>
</dbReference>
<accession>A0AA37WRP7</accession>
<sequence length="73" mass="7970">MRYHLRIARARLQGSVDTHCTVLNAPTIEAAIDRAAAIVDSVLDGRPGVATLTSPYRGLIWAHRQNLPAPAWP</sequence>
<organism evidence="1 2">
    <name type="scientific">Methylobacterium tardum</name>
    <dbReference type="NCBI Taxonomy" id="374432"/>
    <lineage>
        <taxon>Bacteria</taxon>
        <taxon>Pseudomonadati</taxon>
        <taxon>Pseudomonadota</taxon>
        <taxon>Alphaproteobacteria</taxon>
        <taxon>Hyphomicrobiales</taxon>
        <taxon>Methylobacteriaceae</taxon>
        <taxon>Methylobacterium</taxon>
    </lineage>
</organism>
<keyword evidence="2" id="KW-1185">Reference proteome</keyword>
<evidence type="ECO:0000313" key="1">
    <source>
        <dbReference type="EMBL" id="GLS69237.1"/>
    </source>
</evidence>
<dbReference type="RefSeq" id="WP_238196961.1">
    <property type="nucleotide sequence ID" value="NZ_BPQZ01000014.1"/>
</dbReference>
<dbReference type="EMBL" id="BSPL01000010">
    <property type="protein sequence ID" value="GLS69237.1"/>
    <property type="molecule type" value="Genomic_DNA"/>
</dbReference>
<name>A0AA37WRP7_9HYPH</name>
<protein>
    <submittedName>
        <fullName evidence="1">Uncharacterized protein</fullName>
    </submittedName>
</protein>
<gene>
    <name evidence="1" type="ORF">GCM10007890_12490</name>
</gene>
<evidence type="ECO:0000313" key="2">
    <source>
        <dbReference type="Proteomes" id="UP001157440"/>
    </source>
</evidence>
<proteinExistence type="predicted"/>
<dbReference type="AlphaFoldDB" id="A0AA37WRP7"/>